<dbReference type="HOGENOM" id="CLU_2944313_0_0_1"/>
<dbReference type="Proteomes" id="UP000015102">
    <property type="component" value="Unassembled WGS sequence"/>
</dbReference>
<evidence type="ECO:0000256" key="1">
    <source>
        <dbReference type="SAM" id="MobiDB-lite"/>
    </source>
</evidence>
<proteinExistence type="predicted"/>
<dbReference type="EMBL" id="CAQQ02380453">
    <property type="status" value="NOT_ANNOTATED_CDS"/>
    <property type="molecule type" value="Genomic_DNA"/>
</dbReference>
<organism evidence="2 3">
    <name type="scientific">Megaselia scalaris</name>
    <name type="common">Humpbacked fly</name>
    <name type="synonym">Phora scalaris</name>
    <dbReference type="NCBI Taxonomy" id="36166"/>
    <lineage>
        <taxon>Eukaryota</taxon>
        <taxon>Metazoa</taxon>
        <taxon>Ecdysozoa</taxon>
        <taxon>Arthropoda</taxon>
        <taxon>Hexapoda</taxon>
        <taxon>Insecta</taxon>
        <taxon>Pterygota</taxon>
        <taxon>Neoptera</taxon>
        <taxon>Endopterygota</taxon>
        <taxon>Diptera</taxon>
        <taxon>Brachycera</taxon>
        <taxon>Muscomorpha</taxon>
        <taxon>Platypezoidea</taxon>
        <taxon>Phoridae</taxon>
        <taxon>Megaseliini</taxon>
        <taxon>Megaselia</taxon>
    </lineage>
</organism>
<evidence type="ECO:0000313" key="3">
    <source>
        <dbReference type="Proteomes" id="UP000015102"/>
    </source>
</evidence>
<feature type="region of interest" description="Disordered" evidence="1">
    <location>
        <begin position="1"/>
        <end position="38"/>
    </location>
</feature>
<name>T1H2W9_MEGSC</name>
<dbReference type="AlphaFoldDB" id="T1H2W9"/>
<keyword evidence="3" id="KW-1185">Reference proteome</keyword>
<evidence type="ECO:0000313" key="2">
    <source>
        <dbReference type="EnsemblMetazoa" id="MESCA010575-PA"/>
    </source>
</evidence>
<reference evidence="3" key="1">
    <citation type="submission" date="2013-02" db="EMBL/GenBank/DDBJ databases">
        <authorList>
            <person name="Hughes D."/>
        </authorList>
    </citation>
    <scope>NUCLEOTIDE SEQUENCE</scope>
    <source>
        <strain>Durham</strain>
        <strain evidence="3">NC isolate 2 -- Noor lab</strain>
    </source>
</reference>
<reference evidence="2" key="2">
    <citation type="submission" date="2015-06" db="UniProtKB">
        <authorList>
            <consortium name="EnsemblMetazoa"/>
        </authorList>
    </citation>
    <scope>IDENTIFICATION</scope>
</reference>
<protein>
    <submittedName>
        <fullName evidence="2">Uncharacterized protein</fullName>
    </submittedName>
</protein>
<accession>T1H2W9</accession>
<dbReference type="EMBL" id="CAQQ02380454">
    <property type="status" value="NOT_ANNOTATED_CDS"/>
    <property type="molecule type" value="Genomic_DNA"/>
</dbReference>
<dbReference type="EnsemblMetazoa" id="MESCA010575-RA">
    <property type="protein sequence ID" value="MESCA010575-PA"/>
    <property type="gene ID" value="MESCA010575"/>
</dbReference>
<sequence length="60" mass="7053">MKRHFDEENDKLSPQIHNVAVNAKRKEPEKKQTNRPSKVSVTLFKRKDEDFLVVSCNTIK</sequence>